<evidence type="ECO:0000313" key="3">
    <source>
        <dbReference type="Proteomes" id="UP000035579"/>
    </source>
</evidence>
<accession>A0AAC8TIY5</accession>
<evidence type="ECO:0000313" key="2">
    <source>
        <dbReference type="EMBL" id="AKJ07335.1"/>
    </source>
</evidence>
<dbReference type="AlphaFoldDB" id="A0AAC8TIY5"/>
<name>A0AAC8TIY5_9BACT</name>
<proteinExistence type="predicted"/>
<evidence type="ECO:0000256" key="1">
    <source>
        <dbReference type="SAM" id="MobiDB-lite"/>
    </source>
</evidence>
<protein>
    <submittedName>
        <fullName evidence="2">Uncharacterized protein</fullName>
    </submittedName>
</protein>
<reference evidence="2 3" key="1">
    <citation type="submission" date="2015-05" db="EMBL/GenBank/DDBJ databases">
        <title>Genome assembly of Archangium gephyra DSM 2261.</title>
        <authorList>
            <person name="Sharma G."/>
            <person name="Subramanian S."/>
        </authorList>
    </citation>
    <scope>NUCLEOTIDE SEQUENCE [LARGE SCALE GENOMIC DNA]</scope>
    <source>
        <strain evidence="2 3">DSM 2261</strain>
    </source>
</reference>
<sequence length="40" mass="4395">MEHRVRSRSPGCQASATPTRGPPATKASGPVRRGVRYWMV</sequence>
<gene>
    <name evidence="2" type="ORF">AA314_08961</name>
</gene>
<dbReference type="EMBL" id="CP011509">
    <property type="protein sequence ID" value="AKJ07335.1"/>
    <property type="molecule type" value="Genomic_DNA"/>
</dbReference>
<organism evidence="2 3">
    <name type="scientific">Archangium gephyra</name>
    <dbReference type="NCBI Taxonomy" id="48"/>
    <lineage>
        <taxon>Bacteria</taxon>
        <taxon>Pseudomonadati</taxon>
        <taxon>Myxococcota</taxon>
        <taxon>Myxococcia</taxon>
        <taxon>Myxococcales</taxon>
        <taxon>Cystobacterineae</taxon>
        <taxon>Archangiaceae</taxon>
        <taxon>Archangium</taxon>
    </lineage>
</organism>
<dbReference type="Proteomes" id="UP000035579">
    <property type="component" value="Chromosome"/>
</dbReference>
<dbReference type="KEGG" id="age:AA314_08961"/>
<feature type="region of interest" description="Disordered" evidence="1">
    <location>
        <begin position="1"/>
        <end position="33"/>
    </location>
</feature>